<accession>A0A6C0AX45</accession>
<name>A0A6C0AX45_9ZZZZ</name>
<reference evidence="1" key="1">
    <citation type="journal article" date="2020" name="Nature">
        <title>Giant virus diversity and host interactions through global metagenomics.</title>
        <authorList>
            <person name="Schulz F."/>
            <person name="Roux S."/>
            <person name="Paez-Espino D."/>
            <person name="Jungbluth S."/>
            <person name="Walsh D.A."/>
            <person name="Denef V.J."/>
            <person name="McMahon K.D."/>
            <person name="Konstantinidis K.T."/>
            <person name="Eloe-Fadrosh E.A."/>
            <person name="Kyrpides N.C."/>
            <person name="Woyke T."/>
        </authorList>
    </citation>
    <scope>NUCLEOTIDE SEQUENCE</scope>
    <source>
        <strain evidence="1">GVMAG-S-ERX555965-48</strain>
    </source>
</reference>
<dbReference type="EMBL" id="MN738770">
    <property type="protein sequence ID" value="QHS83930.1"/>
    <property type="molecule type" value="Genomic_DNA"/>
</dbReference>
<proteinExistence type="predicted"/>
<organism evidence="1">
    <name type="scientific">viral metagenome</name>
    <dbReference type="NCBI Taxonomy" id="1070528"/>
    <lineage>
        <taxon>unclassified sequences</taxon>
        <taxon>metagenomes</taxon>
        <taxon>organismal metagenomes</taxon>
    </lineage>
</organism>
<protein>
    <submittedName>
        <fullName evidence="1">Uncharacterized protein</fullName>
    </submittedName>
</protein>
<sequence>MSKKIEINGLNNKYMMKKFVLKEEVKELKENHYDFFTDCFDYNIQKDVLLKSYLNDDSNECTILKKELQKKITSYMAQDKKKNRYDNNTFISLNQLLEKLVESQLNCFYCKSNVLLLYKNFREPSQWTLERIDNNIQHDLNNIEICCLKCNLQRRNQNSDAFKLSKQMKIIKKE</sequence>
<dbReference type="AlphaFoldDB" id="A0A6C0AX45"/>
<evidence type="ECO:0000313" key="1">
    <source>
        <dbReference type="EMBL" id="QHS83930.1"/>
    </source>
</evidence>
<dbReference type="Gene3D" id="3.30.40.220">
    <property type="match status" value="1"/>
</dbReference>